<accession>A0AAN8WU88</accession>
<feature type="domain" description="DM10" evidence="7">
    <location>
        <begin position="1"/>
        <end position="102"/>
    </location>
</feature>
<feature type="compositionally biased region" description="Basic and acidic residues" evidence="6">
    <location>
        <begin position="122"/>
        <end position="135"/>
    </location>
</feature>
<dbReference type="InterPro" id="IPR040193">
    <property type="entry name" value="EFHC1/EFHC2/EFHB"/>
</dbReference>
<dbReference type="PROSITE" id="PS51336">
    <property type="entry name" value="DM10"/>
    <property type="match status" value="3"/>
</dbReference>
<comment type="caution">
    <text evidence="8">The sequence shown here is derived from an EMBL/GenBank/DDBJ whole genome shotgun (WGS) entry which is preliminary data.</text>
</comment>
<dbReference type="EMBL" id="JAXCGZ010017109">
    <property type="protein sequence ID" value="KAK7068833.1"/>
    <property type="molecule type" value="Genomic_DNA"/>
</dbReference>
<dbReference type="Proteomes" id="UP001381693">
    <property type="component" value="Unassembled WGS sequence"/>
</dbReference>
<sequence length="355" mass="40045">VLRFSGYFTERIEGGGQVYRIRPVVIYYYLLDDAIMIIEPKTPNSGLEQGRLLSRQQVPHPDGGGFWHWTQLNLGMILSIYGRQFVICDCDPFTKEYLISEGTELNNPLPIPSDPYNLLRRSRAESPSRGSDLRPRSAPPAPPGLRGVVLKFDVLVEGVDGGQPAVSPAVLIYRPEDLTIELRQPSYFDHTEIKKFSPILLRAVRVPLTDTRKSGFVDIGEESEVGDWITPRHLIPPANVNIFGRRVMVIGCDNYTNLFLKDNYGVESTPPMKRVETTKPDESGSSGKTQSDIVPRPIIRRGLLIPKDAAVLRFSAKLDSPEDKEGDRKFIITYHLIDDTFEISELDQIQLLHYL</sequence>
<dbReference type="GO" id="GO:0005930">
    <property type="term" value="C:axoneme"/>
    <property type="evidence" value="ECO:0007669"/>
    <property type="project" value="UniProtKB-SubCell"/>
</dbReference>
<evidence type="ECO:0000259" key="7">
    <source>
        <dbReference type="PROSITE" id="PS51336"/>
    </source>
</evidence>
<keyword evidence="9" id="KW-1185">Reference proteome</keyword>
<dbReference type="FunFam" id="2.30.29.170:FF:000004">
    <property type="entry name" value="EF-hand domain containing 2"/>
    <property type="match status" value="1"/>
</dbReference>
<feature type="domain" description="DM10" evidence="7">
    <location>
        <begin position="146"/>
        <end position="264"/>
    </location>
</feature>
<evidence type="ECO:0000313" key="9">
    <source>
        <dbReference type="Proteomes" id="UP001381693"/>
    </source>
</evidence>
<evidence type="ECO:0000256" key="3">
    <source>
        <dbReference type="ARBA" id="ARBA00022737"/>
    </source>
</evidence>
<evidence type="ECO:0000256" key="6">
    <source>
        <dbReference type="SAM" id="MobiDB-lite"/>
    </source>
</evidence>
<keyword evidence="4" id="KW-0206">Cytoskeleton</keyword>
<gene>
    <name evidence="8" type="ORF">SK128_026560</name>
</gene>
<evidence type="ECO:0000256" key="5">
    <source>
        <dbReference type="ARBA" id="ARBA00023273"/>
    </source>
</evidence>
<comment type="subcellular location">
    <subcellularLocation>
        <location evidence="1">Cytoplasm</location>
        <location evidence="1">Cytoskeleton</location>
        <location evidence="1">Cilium axoneme</location>
    </subcellularLocation>
</comment>
<feature type="compositionally biased region" description="Basic and acidic residues" evidence="6">
    <location>
        <begin position="273"/>
        <end position="282"/>
    </location>
</feature>
<dbReference type="SMART" id="SM00676">
    <property type="entry name" value="DM10"/>
    <property type="match status" value="1"/>
</dbReference>
<organism evidence="8 9">
    <name type="scientific">Halocaridina rubra</name>
    <name type="common">Hawaiian red shrimp</name>
    <dbReference type="NCBI Taxonomy" id="373956"/>
    <lineage>
        <taxon>Eukaryota</taxon>
        <taxon>Metazoa</taxon>
        <taxon>Ecdysozoa</taxon>
        <taxon>Arthropoda</taxon>
        <taxon>Crustacea</taxon>
        <taxon>Multicrustacea</taxon>
        <taxon>Malacostraca</taxon>
        <taxon>Eumalacostraca</taxon>
        <taxon>Eucarida</taxon>
        <taxon>Decapoda</taxon>
        <taxon>Pleocyemata</taxon>
        <taxon>Caridea</taxon>
        <taxon>Atyoidea</taxon>
        <taxon>Atyidae</taxon>
        <taxon>Halocaridina</taxon>
    </lineage>
</organism>
<evidence type="ECO:0000256" key="1">
    <source>
        <dbReference type="ARBA" id="ARBA00004430"/>
    </source>
</evidence>
<dbReference type="AlphaFoldDB" id="A0AAN8WU88"/>
<feature type="non-terminal residue" evidence="8">
    <location>
        <position position="1"/>
    </location>
</feature>
<keyword evidence="2" id="KW-0963">Cytoplasm</keyword>
<evidence type="ECO:0000256" key="4">
    <source>
        <dbReference type="ARBA" id="ARBA00023212"/>
    </source>
</evidence>
<name>A0AAN8WU88_HALRR</name>
<dbReference type="InterPro" id="IPR006602">
    <property type="entry name" value="DM10_dom"/>
</dbReference>
<reference evidence="8 9" key="1">
    <citation type="submission" date="2023-11" db="EMBL/GenBank/DDBJ databases">
        <title>Halocaridina rubra genome assembly.</title>
        <authorList>
            <person name="Smith C."/>
        </authorList>
    </citation>
    <scope>NUCLEOTIDE SEQUENCE [LARGE SCALE GENOMIC DNA]</scope>
    <source>
        <strain evidence="8">EP-1</strain>
        <tissue evidence="8">Whole</tissue>
    </source>
</reference>
<dbReference type="Pfam" id="PF06565">
    <property type="entry name" value="DM10_dom"/>
    <property type="match status" value="2"/>
</dbReference>
<keyword evidence="3" id="KW-0677">Repeat</keyword>
<feature type="region of interest" description="Disordered" evidence="6">
    <location>
        <begin position="270"/>
        <end position="291"/>
    </location>
</feature>
<feature type="domain" description="DM10" evidence="7">
    <location>
        <begin position="308"/>
        <end position="355"/>
    </location>
</feature>
<evidence type="ECO:0000313" key="8">
    <source>
        <dbReference type="EMBL" id="KAK7068833.1"/>
    </source>
</evidence>
<protein>
    <recommendedName>
        <fullName evidence="7">DM10 domain-containing protein</fullName>
    </recommendedName>
</protein>
<keyword evidence="5" id="KW-0966">Cell projection</keyword>
<feature type="region of interest" description="Disordered" evidence="6">
    <location>
        <begin position="122"/>
        <end position="144"/>
    </location>
</feature>
<proteinExistence type="predicted"/>
<dbReference type="Gene3D" id="2.30.29.170">
    <property type="match status" value="3"/>
</dbReference>
<evidence type="ECO:0000256" key="2">
    <source>
        <dbReference type="ARBA" id="ARBA00022490"/>
    </source>
</evidence>
<dbReference type="PANTHER" id="PTHR12086">
    <property type="entry name" value="EF-HAND DOMAIN C-TERMINAL CONTAINING PROTEIN"/>
    <property type="match status" value="1"/>
</dbReference>